<keyword evidence="1" id="KW-0808">Transferase</keyword>
<comment type="caution">
    <text evidence="4">The sequence shown here is derived from an EMBL/GenBank/DDBJ whole genome shotgun (WGS) entry which is preliminary data.</text>
</comment>
<evidence type="ECO:0000313" key="5">
    <source>
        <dbReference type="Proteomes" id="UP001239680"/>
    </source>
</evidence>
<gene>
    <name evidence="4" type="ORF">Q9295_10600</name>
</gene>
<accession>A0ABU0VYK4</accession>
<dbReference type="InterPro" id="IPR000182">
    <property type="entry name" value="GNAT_dom"/>
</dbReference>
<dbReference type="PANTHER" id="PTHR43877">
    <property type="entry name" value="AMINOALKYLPHOSPHONATE N-ACETYLTRANSFERASE-RELATED-RELATED"/>
    <property type="match status" value="1"/>
</dbReference>
<feature type="domain" description="N-acetyltransferase" evidence="3">
    <location>
        <begin position="4"/>
        <end position="164"/>
    </location>
</feature>
<dbReference type="SUPFAM" id="SSF55729">
    <property type="entry name" value="Acyl-CoA N-acyltransferases (Nat)"/>
    <property type="match status" value="1"/>
</dbReference>
<dbReference type="InterPro" id="IPR016181">
    <property type="entry name" value="Acyl_CoA_acyltransferase"/>
</dbReference>
<organism evidence="4 5">
    <name type="scientific">Pseudogemmobacter lacusdianii</name>
    <dbReference type="NCBI Taxonomy" id="3069608"/>
    <lineage>
        <taxon>Bacteria</taxon>
        <taxon>Pseudomonadati</taxon>
        <taxon>Pseudomonadota</taxon>
        <taxon>Alphaproteobacteria</taxon>
        <taxon>Rhodobacterales</taxon>
        <taxon>Paracoccaceae</taxon>
        <taxon>Pseudogemmobacter</taxon>
    </lineage>
</organism>
<dbReference type="RefSeq" id="WP_306680539.1">
    <property type="nucleotide sequence ID" value="NZ_JAVDBT010000009.1"/>
</dbReference>
<evidence type="ECO:0000256" key="1">
    <source>
        <dbReference type="ARBA" id="ARBA00022679"/>
    </source>
</evidence>
<sequence>MHKPLLRRATPGDAATLARLHHHLQSWHAATYPQVFFASPDPTALTAHFEKRLREPSTTCFLAGETEGDPAMGYALCTLQQRPLSLFSPPIRRILIEHIAVAPEARRQGLGAALLQEARRLAHDLSCDEILLDTWEGNIEAHAFFAANGFAPRRMLFRAVPLEA</sequence>
<protein>
    <submittedName>
        <fullName evidence="4">GNAT family N-acetyltransferase</fullName>
    </submittedName>
</protein>
<keyword evidence="2" id="KW-0012">Acyltransferase</keyword>
<dbReference type="PROSITE" id="PS51186">
    <property type="entry name" value="GNAT"/>
    <property type="match status" value="1"/>
</dbReference>
<dbReference type="CDD" id="cd04301">
    <property type="entry name" value="NAT_SF"/>
    <property type="match status" value="1"/>
</dbReference>
<dbReference type="Gene3D" id="3.40.630.30">
    <property type="match status" value="1"/>
</dbReference>
<dbReference type="InterPro" id="IPR050832">
    <property type="entry name" value="Bact_Acetyltransf"/>
</dbReference>
<dbReference type="Proteomes" id="UP001239680">
    <property type="component" value="Unassembled WGS sequence"/>
</dbReference>
<evidence type="ECO:0000256" key="2">
    <source>
        <dbReference type="ARBA" id="ARBA00023315"/>
    </source>
</evidence>
<proteinExistence type="predicted"/>
<dbReference type="EMBL" id="JAVDBT010000009">
    <property type="protein sequence ID" value="MDQ2066826.1"/>
    <property type="molecule type" value="Genomic_DNA"/>
</dbReference>
<evidence type="ECO:0000259" key="3">
    <source>
        <dbReference type="PROSITE" id="PS51186"/>
    </source>
</evidence>
<evidence type="ECO:0000313" key="4">
    <source>
        <dbReference type="EMBL" id="MDQ2066826.1"/>
    </source>
</evidence>
<keyword evidence="5" id="KW-1185">Reference proteome</keyword>
<reference evidence="4 5" key="1">
    <citation type="submission" date="2023-08" db="EMBL/GenBank/DDBJ databases">
        <title>Characterization of two Paracoccaceae strains isolated from Phycosphere and proposal of Xinfangfangia lacusdiani sp. nov.</title>
        <authorList>
            <person name="Deng Y."/>
            <person name="Zhang Y.Q."/>
        </authorList>
    </citation>
    <scope>NUCLEOTIDE SEQUENCE [LARGE SCALE GENOMIC DNA]</scope>
    <source>
        <strain evidence="4 5">CPCC 101601</strain>
    </source>
</reference>
<dbReference type="Pfam" id="PF00583">
    <property type="entry name" value="Acetyltransf_1"/>
    <property type="match status" value="1"/>
</dbReference>
<name>A0ABU0VYK4_9RHOB</name>